<dbReference type="AlphaFoldDB" id="A0A7K0DED7"/>
<evidence type="ECO:0000256" key="1">
    <source>
        <dbReference type="ARBA" id="ARBA00001946"/>
    </source>
</evidence>
<dbReference type="GO" id="GO:0016787">
    <property type="term" value="F:hydrolase activity"/>
    <property type="evidence" value="ECO:0007669"/>
    <property type="project" value="UniProtKB-KW"/>
</dbReference>
<dbReference type="InterPro" id="IPR022907">
    <property type="entry name" value="VapC_family"/>
</dbReference>
<dbReference type="PANTHER" id="PTHR33653">
    <property type="entry name" value="RIBONUCLEASE VAPC2"/>
    <property type="match status" value="1"/>
</dbReference>
<proteinExistence type="inferred from homology"/>
<feature type="domain" description="PIN" evidence="9">
    <location>
        <begin position="2"/>
        <end position="129"/>
    </location>
</feature>
<dbReference type="PANTHER" id="PTHR33653:SF1">
    <property type="entry name" value="RIBONUCLEASE VAPC2"/>
    <property type="match status" value="1"/>
</dbReference>
<dbReference type="GO" id="GO:0090729">
    <property type="term" value="F:toxin activity"/>
    <property type="evidence" value="ECO:0007669"/>
    <property type="project" value="UniProtKB-KW"/>
</dbReference>
<reference evidence="10 11" key="1">
    <citation type="submission" date="2019-10" db="EMBL/GenBank/DDBJ databases">
        <title>Nocardia macrotermitis sp. nov. and Nocardia aurantia sp. nov., isolated from the gut of fungus growing-termite Macrotermes natalensis.</title>
        <authorList>
            <person name="Benndorf R."/>
            <person name="Schwitalla J."/>
            <person name="Martin K."/>
            <person name="De Beer W."/>
            <person name="Kaster A.-K."/>
            <person name="Vollmers J."/>
            <person name="Poulsen M."/>
            <person name="Beemelmanns C."/>
        </authorList>
    </citation>
    <scope>NUCLEOTIDE SEQUENCE [LARGE SCALE GENOMIC DNA]</scope>
    <source>
        <strain evidence="10 11">RB20</strain>
    </source>
</reference>
<evidence type="ECO:0000256" key="4">
    <source>
        <dbReference type="ARBA" id="ARBA00022723"/>
    </source>
</evidence>
<evidence type="ECO:0000259" key="9">
    <source>
        <dbReference type="Pfam" id="PF01850"/>
    </source>
</evidence>
<gene>
    <name evidence="10" type="primary">fitB_2</name>
    <name evidence="8" type="synonym">vapC</name>
    <name evidence="10" type="ORF">NRB20_72980</name>
</gene>
<keyword evidence="4 8" id="KW-0479">Metal-binding</keyword>
<protein>
    <recommendedName>
        <fullName evidence="8">Ribonuclease VapC</fullName>
        <shortName evidence="8">RNase VapC</shortName>
        <ecNumber evidence="8">3.1.-.-</ecNumber>
    </recommendedName>
    <alternativeName>
        <fullName evidence="8">Toxin VapC</fullName>
    </alternativeName>
</protein>
<comment type="cofactor">
    <cofactor evidence="1 8">
        <name>Mg(2+)</name>
        <dbReference type="ChEBI" id="CHEBI:18420"/>
    </cofactor>
</comment>
<dbReference type="RefSeq" id="WP_319945844.1">
    <property type="nucleotide sequence ID" value="NZ_WEGK01000028.1"/>
</dbReference>
<dbReference type="EC" id="3.1.-.-" evidence="8"/>
<feature type="binding site" evidence="8">
    <location>
        <position position="5"/>
    </location>
    <ligand>
        <name>Mg(2+)</name>
        <dbReference type="ChEBI" id="CHEBI:18420"/>
    </ligand>
</feature>
<keyword evidence="11" id="KW-1185">Reference proteome</keyword>
<dbReference type="InterPro" id="IPR002716">
    <property type="entry name" value="PIN_dom"/>
</dbReference>
<dbReference type="CDD" id="cd18731">
    <property type="entry name" value="PIN_NgFitB-like"/>
    <property type="match status" value="1"/>
</dbReference>
<dbReference type="Pfam" id="PF01850">
    <property type="entry name" value="PIN"/>
    <property type="match status" value="1"/>
</dbReference>
<comment type="similarity">
    <text evidence="7 8">Belongs to the PINc/VapC protein family.</text>
</comment>
<keyword evidence="5 8" id="KW-0378">Hydrolase</keyword>
<evidence type="ECO:0000256" key="5">
    <source>
        <dbReference type="ARBA" id="ARBA00022801"/>
    </source>
</evidence>
<keyword evidence="2 8" id="KW-1277">Toxin-antitoxin system</keyword>
<comment type="function">
    <text evidence="8">Toxic component of a toxin-antitoxin (TA) system. An RNase.</text>
</comment>
<evidence type="ECO:0000256" key="7">
    <source>
        <dbReference type="ARBA" id="ARBA00038093"/>
    </source>
</evidence>
<keyword evidence="6 8" id="KW-0460">Magnesium</keyword>
<organism evidence="10 11">
    <name type="scientific">Nocardia macrotermitis</name>
    <dbReference type="NCBI Taxonomy" id="2585198"/>
    <lineage>
        <taxon>Bacteria</taxon>
        <taxon>Bacillati</taxon>
        <taxon>Actinomycetota</taxon>
        <taxon>Actinomycetes</taxon>
        <taxon>Mycobacteriales</taxon>
        <taxon>Nocardiaceae</taxon>
        <taxon>Nocardia</taxon>
    </lineage>
</organism>
<feature type="binding site" evidence="8">
    <location>
        <position position="104"/>
    </location>
    <ligand>
        <name>Mg(2+)</name>
        <dbReference type="ChEBI" id="CHEBI:18420"/>
    </ligand>
</feature>
<evidence type="ECO:0000313" key="11">
    <source>
        <dbReference type="Proteomes" id="UP000438448"/>
    </source>
</evidence>
<evidence type="ECO:0000256" key="6">
    <source>
        <dbReference type="ARBA" id="ARBA00022842"/>
    </source>
</evidence>
<keyword evidence="8" id="KW-0800">Toxin</keyword>
<dbReference type="InterPro" id="IPR029060">
    <property type="entry name" value="PIN-like_dom_sf"/>
</dbReference>
<evidence type="ECO:0000256" key="3">
    <source>
        <dbReference type="ARBA" id="ARBA00022722"/>
    </source>
</evidence>
<evidence type="ECO:0000256" key="8">
    <source>
        <dbReference type="HAMAP-Rule" id="MF_00265"/>
    </source>
</evidence>
<sequence>MIILDTNVLSELVKSTPEQRVLHWMDSLDSGDVATTAVTAAELWYGVRRMPDGKRRSLLAAGIDAMLYEDLQGRIEVFDATAAGRYADIVLTRERQGQPINTADAQIAAICASRHATLATRNTKDFTDTGIELIDPWSHAPGV</sequence>
<keyword evidence="3 8" id="KW-0540">Nuclease</keyword>
<dbReference type="GO" id="GO:0004540">
    <property type="term" value="F:RNA nuclease activity"/>
    <property type="evidence" value="ECO:0007669"/>
    <property type="project" value="InterPro"/>
</dbReference>
<dbReference type="Gene3D" id="3.40.50.1010">
    <property type="entry name" value="5'-nuclease"/>
    <property type="match status" value="1"/>
</dbReference>
<comment type="caution">
    <text evidence="10">The sequence shown here is derived from an EMBL/GenBank/DDBJ whole genome shotgun (WGS) entry which is preliminary data.</text>
</comment>
<dbReference type="Proteomes" id="UP000438448">
    <property type="component" value="Unassembled WGS sequence"/>
</dbReference>
<dbReference type="SUPFAM" id="SSF88723">
    <property type="entry name" value="PIN domain-like"/>
    <property type="match status" value="1"/>
</dbReference>
<name>A0A7K0DED7_9NOCA</name>
<dbReference type="InterPro" id="IPR050556">
    <property type="entry name" value="Type_II_TA_system_RNase"/>
</dbReference>
<accession>A0A7K0DED7</accession>
<dbReference type="EMBL" id="WEGK01000028">
    <property type="protein sequence ID" value="MQY24165.1"/>
    <property type="molecule type" value="Genomic_DNA"/>
</dbReference>
<dbReference type="HAMAP" id="MF_00265">
    <property type="entry name" value="VapC_Nob1"/>
    <property type="match status" value="1"/>
</dbReference>
<evidence type="ECO:0000256" key="2">
    <source>
        <dbReference type="ARBA" id="ARBA00022649"/>
    </source>
</evidence>
<dbReference type="GO" id="GO:0000287">
    <property type="term" value="F:magnesium ion binding"/>
    <property type="evidence" value="ECO:0007669"/>
    <property type="project" value="UniProtKB-UniRule"/>
</dbReference>
<evidence type="ECO:0000313" key="10">
    <source>
        <dbReference type="EMBL" id="MQY24165.1"/>
    </source>
</evidence>